<dbReference type="Proteomes" id="UP001152795">
    <property type="component" value="Unassembled WGS sequence"/>
</dbReference>
<dbReference type="Pfam" id="PF18718">
    <property type="entry name" value="CxC5"/>
    <property type="match status" value="1"/>
</dbReference>
<evidence type="ECO:0000256" key="1">
    <source>
        <dbReference type="SAM" id="MobiDB-lite"/>
    </source>
</evidence>
<dbReference type="EMBL" id="CACRXK020000758">
    <property type="protein sequence ID" value="CAB3984589.1"/>
    <property type="molecule type" value="Genomic_DNA"/>
</dbReference>
<name>A0A6S7G6G2_PARCT</name>
<protein>
    <submittedName>
        <fullName evidence="2">Uncharacterized protein</fullName>
    </submittedName>
</protein>
<gene>
    <name evidence="2" type="ORF">PACLA_8A056291</name>
</gene>
<organism evidence="2 3">
    <name type="scientific">Paramuricea clavata</name>
    <name type="common">Red gorgonian</name>
    <name type="synonym">Violescent sea-whip</name>
    <dbReference type="NCBI Taxonomy" id="317549"/>
    <lineage>
        <taxon>Eukaryota</taxon>
        <taxon>Metazoa</taxon>
        <taxon>Cnidaria</taxon>
        <taxon>Anthozoa</taxon>
        <taxon>Octocorallia</taxon>
        <taxon>Malacalcyonacea</taxon>
        <taxon>Plexauridae</taxon>
        <taxon>Paramuricea</taxon>
    </lineage>
</organism>
<dbReference type="OrthoDB" id="10011386at2759"/>
<evidence type="ECO:0000313" key="3">
    <source>
        <dbReference type="Proteomes" id="UP001152795"/>
    </source>
</evidence>
<dbReference type="AlphaFoldDB" id="A0A6S7G6G2"/>
<dbReference type="InterPro" id="IPR041539">
    <property type="entry name" value="CxC5"/>
</dbReference>
<evidence type="ECO:0000313" key="2">
    <source>
        <dbReference type="EMBL" id="CAB3984589.1"/>
    </source>
</evidence>
<feature type="region of interest" description="Disordered" evidence="1">
    <location>
        <begin position="418"/>
        <end position="437"/>
    </location>
</feature>
<reference evidence="2" key="1">
    <citation type="submission" date="2020-04" db="EMBL/GenBank/DDBJ databases">
        <authorList>
            <person name="Alioto T."/>
            <person name="Alioto T."/>
            <person name="Gomez Garrido J."/>
        </authorList>
    </citation>
    <scope>NUCLEOTIDE SEQUENCE</scope>
    <source>
        <strain evidence="2">A484AB</strain>
    </source>
</reference>
<sequence>MASSSKSFLAHLAKVQTKKRKRLELTSQLTAIKEVSMQYVDPCQIESVLCVKHGLHVTAQLQLALKSVLPILSTSDRTKLLDVIFTGLGLNYSTEEQNLIVRGFAQGNITAPAEQFLFLSPPVENCIKCNTRLLCHNKPSEVTVYKLDGSMKALNICWRCETCNINYNYSRFGNTNDGYQFYDVERPYIQSTNCTFVDRQLCRFQIFLANHAWVSFVGFAESYNEAVSTHTTKIHGGSLFEQTFLRELAVSRLDRRIVADTFYWHEMEQEIRERGMTWVFKGTVDEMKDSFMDHVDGMRRHEIYQHSESDCSTRCKEKGCKNFVAMDGIWKLRHPHCMYPVKARISDLPLVNYPNVCTNEPESQQLAFCSTHSVLASKHGIPTNLREFVHNYCKVEKRIDVYDSSTINLSDARQINNAASNLPDGDQTPSNVADSQGTSTLLDTYPDILKECQDIEQENPDESCNKDTGETQKLLRKWSRGLFHHVRGGGHIDKWNPIYVSEGPGQVFLLTLQFLMQRLQATPEDEWEDFFLAYDNMCNLDRLRAARKPLPLPQPYDNIWLKINKVIDRLHMKNHKRPECKTKYSSDLLKEKMPGLNTPVAEQTFVWAAKFKKIMCAMPKRRQLFYYHRMVIRRNAYTSNCYKANRDPNLPKIHGDVEQN</sequence>
<comment type="caution">
    <text evidence="2">The sequence shown here is derived from an EMBL/GenBank/DDBJ whole genome shotgun (WGS) entry which is preliminary data.</text>
</comment>
<proteinExistence type="predicted"/>
<feature type="compositionally biased region" description="Polar residues" evidence="1">
    <location>
        <begin position="427"/>
        <end position="437"/>
    </location>
</feature>
<keyword evidence="3" id="KW-1185">Reference proteome</keyword>
<accession>A0A6S7G6G2</accession>